<accession>A0AA48HZ19</accession>
<proteinExistence type="predicted"/>
<dbReference type="RefSeq" id="WP_338293220.1">
    <property type="nucleotide sequence ID" value="NZ_AP027272.1"/>
</dbReference>
<dbReference type="Proteomes" id="UP001333710">
    <property type="component" value="Chromosome"/>
</dbReference>
<dbReference type="EMBL" id="AP027272">
    <property type="protein sequence ID" value="BDX07240.1"/>
    <property type="molecule type" value="Genomic_DNA"/>
</dbReference>
<reference evidence="2" key="1">
    <citation type="submission" date="2023-01" db="EMBL/GenBank/DDBJ databases">
        <title>Complete genome sequence of Planctobacterium marinum strain Dej080120_11.</title>
        <authorList>
            <person name="Ueki S."/>
            <person name="Maruyama F."/>
        </authorList>
    </citation>
    <scope>NUCLEOTIDE SEQUENCE</scope>
    <source>
        <strain evidence="2">Dej080120_11</strain>
    </source>
</reference>
<organism evidence="2 3">
    <name type="scientific">Planctobacterium marinum</name>
    <dbReference type="NCBI Taxonomy" id="1631968"/>
    <lineage>
        <taxon>Bacteria</taxon>
        <taxon>Pseudomonadati</taxon>
        <taxon>Pseudomonadota</taxon>
        <taxon>Gammaproteobacteria</taxon>
        <taxon>Alteromonadales</taxon>
        <taxon>Alteromonadaceae</taxon>
        <taxon>Planctobacterium</taxon>
    </lineage>
</organism>
<dbReference type="Pfam" id="PF07615">
    <property type="entry name" value="Ykof"/>
    <property type="match status" value="1"/>
</dbReference>
<dbReference type="SUPFAM" id="SSF89957">
    <property type="entry name" value="MTH1187/YkoF-like"/>
    <property type="match status" value="1"/>
</dbReference>
<evidence type="ECO:0000259" key="1">
    <source>
        <dbReference type="Pfam" id="PF07615"/>
    </source>
</evidence>
<evidence type="ECO:0000313" key="3">
    <source>
        <dbReference type="Proteomes" id="UP001333710"/>
    </source>
</evidence>
<sequence length="82" mass="9029">MNISVEVSLYPLADGYLEIIKATVERLAEAQQVAVKTNAMSTQITGEFDAVMAVLKSEILQTFQDTNKAVFVCKFLNSSIEL</sequence>
<evidence type="ECO:0000313" key="2">
    <source>
        <dbReference type="EMBL" id="BDX07240.1"/>
    </source>
</evidence>
<gene>
    <name evidence="2" type="primary">ykoF</name>
    <name evidence="2" type="ORF">MACH26_27610</name>
</gene>
<keyword evidence="3" id="KW-1185">Reference proteome</keyword>
<dbReference type="Gene3D" id="3.30.70.930">
    <property type="match status" value="1"/>
</dbReference>
<feature type="domain" description="Thiamin/hydroxymethyl pyrimidine-binding YkoF putative" evidence="1">
    <location>
        <begin position="5"/>
        <end position="70"/>
    </location>
</feature>
<name>A0AA48HZ19_9ALTE</name>
<dbReference type="InterPro" id="IPR011522">
    <property type="entry name" value="Thiamin/HMP-bd_put_YkoF"/>
</dbReference>
<protein>
    <recommendedName>
        <fullName evidence="1">Thiamin/hydroxymethyl pyrimidine-binding YkoF putative domain-containing protein</fullName>
    </recommendedName>
</protein>
<dbReference type="InterPro" id="IPR029756">
    <property type="entry name" value="MTH1187/YkoF-like"/>
</dbReference>
<dbReference type="AlphaFoldDB" id="A0AA48HZ19"/>
<dbReference type="KEGG" id="pmaw:MACH26_27610"/>